<dbReference type="InterPro" id="IPR020471">
    <property type="entry name" value="AKR"/>
</dbReference>
<evidence type="ECO:0000313" key="7">
    <source>
        <dbReference type="Proteomes" id="UP000751190"/>
    </source>
</evidence>
<organism evidence="6 7">
    <name type="scientific">Diacronema lutheri</name>
    <name type="common">Unicellular marine alga</name>
    <name type="synonym">Monochrysis lutheri</name>
    <dbReference type="NCBI Taxonomy" id="2081491"/>
    <lineage>
        <taxon>Eukaryota</taxon>
        <taxon>Haptista</taxon>
        <taxon>Haptophyta</taxon>
        <taxon>Pavlovophyceae</taxon>
        <taxon>Pavlovales</taxon>
        <taxon>Pavlovaceae</taxon>
        <taxon>Diacronema</taxon>
    </lineage>
</organism>
<dbReference type="InterPro" id="IPR018170">
    <property type="entry name" value="Aldo/ket_reductase_CS"/>
</dbReference>
<evidence type="ECO:0000256" key="4">
    <source>
        <dbReference type="PIRSR" id="PIRSR000097-3"/>
    </source>
</evidence>
<dbReference type="OMA" id="FMTMKAA"/>
<feature type="domain" description="NADP-dependent oxidoreductase" evidence="5">
    <location>
        <begin position="21"/>
        <end position="298"/>
    </location>
</feature>
<keyword evidence="7" id="KW-1185">Reference proteome</keyword>
<dbReference type="InterPro" id="IPR023210">
    <property type="entry name" value="NADP_OxRdtase_dom"/>
</dbReference>
<evidence type="ECO:0000259" key="5">
    <source>
        <dbReference type="Pfam" id="PF00248"/>
    </source>
</evidence>
<comment type="caution">
    <text evidence="6">The sequence shown here is derived from an EMBL/GenBank/DDBJ whole genome shotgun (WGS) entry which is preliminary data.</text>
</comment>
<dbReference type="PRINTS" id="PR00069">
    <property type="entry name" value="ALDKETRDTASE"/>
</dbReference>
<dbReference type="FunFam" id="3.20.20.100:FF:000002">
    <property type="entry name" value="2,5-diketo-D-gluconic acid reductase A"/>
    <property type="match status" value="1"/>
</dbReference>
<name>A0A8J5XAH1_DIALT</name>
<feature type="site" description="Lowers pKa of active site Tyr" evidence="4">
    <location>
        <position position="77"/>
    </location>
</feature>
<feature type="binding site" evidence="3">
    <location>
        <position position="110"/>
    </location>
    <ligand>
        <name>substrate</name>
    </ligand>
</feature>
<evidence type="ECO:0000313" key="6">
    <source>
        <dbReference type="EMBL" id="KAG8460484.1"/>
    </source>
</evidence>
<dbReference type="SUPFAM" id="SSF51430">
    <property type="entry name" value="NAD(P)-linked oxidoreductase"/>
    <property type="match status" value="1"/>
</dbReference>
<dbReference type="PROSITE" id="PS00798">
    <property type="entry name" value="ALDOKETO_REDUCTASE_1"/>
    <property type="match status" value="1"/>
</dbReference>
<dbReference type="EMBL" id="JAGTXO010000032">
    <property type="protein sequence ID" value="KAG8460484.1"/>
    <property type="molecule type" value="Genomic_DNA"/>
</dbReference>
<dbReference type="OrthoDB" id="416253at2759"/>
<keyword evidence="1" id="KW-0560">Oxidoreductase</keyword>
<dbReference type="Proteomes" id="UP000751190">
    <property type="component" value="Unassembled WGS sequence"/>
</dbReference>
<accession>A0A8J5XAH1</accession>
<reference evidence="6" key="1">
    <citation type="submission" date="2021-05" db="EMBL/GenBank/DDBJ databases">
        <title>The genome of the haptophyte Pavlova lutheri (Diacronema luteri, Pavlovales) - a model for lipid biosynthesis in eukaryotic algae.</title>
        <authorList>
            <person name="Hulatt C.J."/>
            <person name="Posewitz M.C."/>
        </authorList>
    </citation>
    <scope>NUCLEOTIDE SEQUENCE</scope>
    <source>
        <strain evidence="6">NIVA-4/92</strain>
    </source>
</reference>
<dbReference type="PIRSF" id="PIRSF000097">
    <property type="entry name" value="AKR"/>
    <property type="match status" value="1"/>
</dbReference>
<dbReference type="GO" id="GO:0016616">
    <property type="term" value="F:oxidoreductase activity, acting on the CH-OH group of donors, NAD or NADP as acceptor"/>
    <property type="evidence" value="ECO:0007669"/>
    <property type="project" value="UniProtKB-ARBA"/>
</dbReference>
<evidence type="ECO:0000256" key="1">
    <source>
        <dbReference type="ARBA" id="ARBA00023002"/>
    </source>
</evidence>
<dbReference type="Pfam" id="PF00248">
    <property type="entry name" value="Aldo_ket_red"/>
    <property type="match status" value="1"/>
</dbReference>
<proteinExistence type="predicted"/>
<dbReference type="Gene3D" id="3.20.20.100">
    <property type="entry name" value="NADP-dependent oxidoreductase domain"/>
    <property type="match status" value="1"/>
</dbReference>
<dbReference type="PANTHER" id="PTHR11732">
    <property type="entry name" value="ALDO/KETO REDUCTASE"/>
    <property type="match status" value="1"/>
</dbReference>
<dbReference type="InterPro" id="IPR036812">
    <property type="entry name" value="NAD(P)_OxRdtase_dom_sf"/>
</dbReference>
<evidence type="ECO:0000256" key="3">
    <source>
        <dbReference type="PIRSR" id="PIRSR000097-2"/>
    </source>
</evidence>
<protein>
    <recommendedName>
        <fullName evidence="5">NADP-dependent oxidoreductase domain-containing protein</fullName>
    </recommendedName>
</protein>
<dbReference type="AlphaFoldDB" id="A0A8J5XAH1"/>
<feature type="active site" description="Proton donor" evidence="2">
    <location>
        <position position="48"/>
    </location>
</feature>
<gene>
    <name evidence="6" type="ORF">KFE25_013134</name>
</gene>
<evidence type="ECO:0000256" key="2">
    <source>
        <dbReference type="PIRSR" id="PIRSR000097-1"/>
    </source>
</evidence>
<sequence length="330" mass="36522">MTLPACAQLPGMPMVGLGVWKAPSDVTAQVVYDAVKLGYRHLDCACDYGNEPAVGAALKRLFDEGVCTREELWITSKLWNTYHAREHVLPACQRTLDDLGLDYLDLYLIHFPIALKFVPFEERYPPEWTDNGNSGVMRFADVPYRETWEAMEELHAAGKAKHIGVSNLNVQSLVDLLRYAKVRPACNQIENHLYLQQGKLATFCHDHAMAVVGFSPLGAASYVGMGLASADEDALKDPTVVRIAAAKGKTTAQVLLRLQLQRGIAVVPKSQSAARLRENLDLGGFELDGGEVKQLLALDRNRRFNDPAVYAKGWGEPGSWLAQHGYPLYE</sequence>